<evidence type="ECO:0000313" key="1">
    <source>
        <dbReference type="EnsemblMetazoa" id="SMAR007128-PA"/>
    </source>
</evidence>
<reference evidence="1" key="2">
    <citation type="submission" date="2015-02" db="UniProtKB">
        <authorList>
            <consortium name="EnsemblMetazoa"/>
        </authorList>
    </citation>
    <scope>IDENTIFICATION</scope>
</reference>
<evidence type="ECO:0008006" key="3">
    <source>
        <dbReference type="Google" id="ProtNLM"/>
    </source>
</evidence>
<accession>T1J0S1</accession>
<sequence length="113" mass="13177">MSQEKIWASPILTDLIPASDTRLQQIVEQQQEDPTSKLLMQYIQTKWPPKNEVPPIVQEFWQHRTNLTIENGLLLKAFRIFIPIPLRQDVLKKIHGGHLDITKCRALAKQSVW</sequence>
<dbReference type="HOGENOM" id="CLU_2136585_0_0_1"/>
<dbReference type="AlphaFoldDB" id="T1J0S1"/>
<dbReference type="PANTHER" id="PTHR37984:SF5">
    <property type="entry name" value="PROTEIN NYNRIN-LIKE"/>
    <property type="match status" value="1"/>
</dbReference>
<keyword evidence="2" id="KW-1185">Reference proteome</keyword>
<organism evidence="1 2">
    <name type="scientific">Strigamia maritima</name>
    <name type="common">European centipede</name>
    <name type="synonym">Geophilus maritimus</name>
    <dbReference type="NCBI Taxonomy" id="126957"/>
    <lineage>
        <taxon>Eukaryota</taxon>
        <taxon>Metazoa</taxon>
        <taxon>Ecdysozoa</taxon>
        <taxon>Arthropoda</taxon>
        <taxon>Myriapoda</taxon>
        <taxon>Chilopoda</taxon>
        <taxon>Pleurostigmophora</taxon>
        <taxon>Geophilomorpha</taxon>
        <taxon>Linotaeniidae</taxon>
        <taxon>Strigamia</taxon>
    </lineage>
</organism>
<dbReference type="PhylomeDB" id="T1J0S1"/>
<reference evidence="2" key="1">
    <citation type="submission" date="2011-05" db="EMBL/GenBank/DDBJ databases">
        <authorList>
            <person name="Richards S.R."/>
            <person name="Qu J."/>
            <person name="Jiang H."/>
            <person name="Jhangiani S.N."/>
            <person name="Agravi P."/>
            <person name="Goodspeed R."/>
            <person name="Gross S."/>
            <person name="Mandapat C."/>
            <person name="Jackson L."/>
            <person name="Mathew T."/>
            <person name="Pu L."/>
            <person name="Thornton R."/>
            <person name="Saada N."/>
            <person name="Wilczek-Boney K.B."/>
            <person name="Lee S."/>
            <person name="Kovar C."/>
            <person name="Wu Y."/>
            <person name="Scherer S.E."/>
            <person name="Worley K.C."/>
            <person name="Muzny D.M."/>
            <person name="Gibbs R."/>
        </authorList>
    </citation>
    <scope>NUCLEOTIDE SEQUENCE</scope>
    <source>
        <strain evidence="2">Brora</strain>
    </source>
</reference>
<dbReference type="EMBL" id="AFFK01020661">
    <property type="status" value="NOT_ANNOTATED_CDS"/>
    <property type="molecule type" value="Genomic_DNA"/>
</dbReference>
<dbReference type="OMA" id="EWPDEGS"/>
<name>T1J0S1_STRMM</name>
<dbReference type="InterPro" id="IPR050951">
    <property type="entry name" value="Retrovirus_Pol_polyprotein"/>
</dbReference>
<dbReference type="PANTHER" id="PTHR37984">
    <property type="entry name" value="PROTEIN CBG26694"/>
    <property type="match status" value="1"/>
</dbReference>
<evidence type="ECO:0000313" key="2">
    <source>
        <dbReference type="Proteomes" id="UP000014500"/>
    </source>
</evidence>
<dbReference type="Proteomes" id="UP000014500">
    <property type="component" value="Unassembled WGS sequence"/>
</dbReference>
<dbReference type="STRING" id="126957.T1J0S1"/>
<dbReference type="eggNOG" id="ENOG502SFGS">
    <property type="taxonomic scope" value="Eukaryota"/>
</dbReference>
<protein>
    <recommendedName>
        <fullName evidence="3">Integrase zinc-binding domain-containing protein</fullName>
    </recommendedName>
</protein>
<dbReference type="EnsemblMetazoa" id="SMAR007128-RA">
    <property type="protein sequence ID" value="SMAR007128-PA"/>
    <property type="gene ID" value="SMAR007128"/>
</dbReference>
<proteinExistence type="predicted"/>